<dbReference type="GO" id="GO:0071555">
    <property type="term" value="P:cell wall organization"/>
    <property type="evidence" value="ECO:0007669"/>
    <property type="project" value="UniProtKB-KW"/>
</dbReference>
<dbReference type="GO" id="GO:0009254">
    <property type="term" value="P:peptidoglycan turnover"/>
    <property type="evidence" value="ECO:0007669"/>
    <property type="project" value="TreeGrafter"/>
</dbReference>
<gene>
    <name evidence="6" type="ORF">MM59RIKEN_13890</name>
</gene>
<dbReference type="Gene3D" id="3.40.80.10">
    <property type="entry name" value="Peptidoglycan recognition protein-like"/>
    <property type="match status" value="1"/>
</dbReference>
<dbReference type="AlphaFoldDB" id="A0A810Q7F5"/>
<name>A0A810Q7F5_9FIRM</name>
<dbReference type="EC" id="3.5.1.28" evidence="2"/>
<dbReference type="InterPro" id="IPR036505">
    <property type="entry name" value="Amidase/PGRP_sf"/>
</dbReference>
<keyword evidence="4" id="KW-0961">Cell wall biogenesis/degradation</keyword>
<protein>
    <recommendedName>
        <fullName evidence="2">N-acetylmuramoyl-L-alanine amidase</fullName>
        <ecNumber evidence="2">3.5.1.28</ecNumber>
    </recommendedName>
</protein>
<dbReference type="SMART" id="SM00644">
    <property type="entry name" value="Ami_2"/>
    <property type="match status" value="1"/>
</dbReference>
<dbReference type="PANTHER" id="PTHR30417">
    <property type="entry name" value="N-ACETYLMURAMOYL-L-ALANINE AMIDASE AMID"/>
    <property type="match status" value="1"/>
</dbReference>
<feature type="domain" description="N-acetylmuramoyl-L-alanine amidase" evidence="5">
    <location>
        <begin position="68"/>
        <end position="205"/>
    </location>
</feature>
<dbReference type="RefSeq" id="WP_318280943.1">
    <property type="nucleotide sequence ID" value="NZ_AP023420.1"/>
</dbReference>
<evidence type="ECO:0000256" key="3">
    <source>
        <dbReference type="ARBA" id="ARBA00022801"/>
    </source>
</evidence>
<organism evidence="6 7">
    <name type="scientific">Pusillibacter faecalis</name>
    <dbReference type="NCBI Taxonomy" id="2714358"/>
    <lineage>
        <taxon>Bacteria</taxon>
        <taxon>Bacillati</taxon>
        <taxon>Bacillota</taxon>
        <taxon>Clostridia</taxon>
        <taxon>Eubacteriales</taxon>
        <taxon>Oscillospiraceae</taxon>
        <taxon>Pusillibacter</taxon>
    </lineage>
</organism>
<sequence length="223" mass="24748">MEMPEYEAPRRRRRPRRRRKSGLPLVCAAAALAALGVLLSQVLDHRLPGDGVAVPEYVVQDLLPVNEWSRPGTALEKIDAVVIHYVGNPDTTAQANRNYFASLSSGEEGIYASSHFIVGLEGEVLQCIPLTEISYASNTRNSDTVAIEVCHPDETGKFSAVTYDRVVELTAWLCREFRLKPEKDVIRHYDVSGKVCPKYFVEDPEAWEQFLEDVSSAVIGGGN</sequence>
<dbReference type="Proteomes" id="UP000679848">
    <property type="component" value="Chromosome"/>
</dbReference>
<dbReference type="SUPFAM" id="SSF55846">
    <property type="entry name" value="N-acetylmuramoyl-L-alanine amidase-like"/>
    <property type="match status" value="1"/>
</dbReference>
<comment type="catalytic activity">
    <reaction evidence="1">
        <text>Hydrolyzes the link between N-acetylmuramoyl residues and L-amino acid residues in certain cell-wall glycopeptides.</text>
        <dbReference type="EC" id="3.5.1.28"/>
    </reaction>
</comment>
<dbReference type="PANTHER" id="PTHR30417:SF1">
    <property type="entry name" value="N-ACETYLMURAMOYL-L-ALANINE AMIDASE AMID"/>
    <property type="match status" value="1"/>
</dbReference>
<evidence type="ECO:0000256" key="2">
    <source>
        <dbReference type="ARBA" id="ARBA00011901"/>
    </source>
</evidence>
<dbReference type="GO" id="GO:0008745">
    <property type="term" value="F:N-acetylmuramoyl-L-alanine amidase activity"/>
    <property type="evidence" value="ECO:0007669"/>
    <property type="project" value="UniProtKB-EC"/>
</dbReference>
<dbReference type="EMBL" id="AP023420">
    <property type="protein sequence ID" value="BCK84070.1"/>
    <property type="molecule type" value="Genomic_DNA"/>
</dbReference>
<evidence type="ECO:0000256" key="4">
    <source>
        <dbReference type="ARBA" id="ARBA00023316"/>
    </source>
</evidence>
<reference evidence="6" key="1">
    <citation type="submission" date="2020-09" db="EMBL/GenBank/DDBJ databases">
        <title>New species isolated from human feces.</title>
        <authorList>
            <person name="Kitahara M."/>
            <person name="Shigeno Y."/>
            <person name="Shime M."/>
            <person name="Matsumoto Y."/>
            <person name="Nakamura S."/>
            <person name="Motooka D."/>
            <person name="Fukuoka S."/>
            <person name="Nishikawa H."/>
            <person name="Benno Y."/>
        </authorList>
    </citation>
    <scope>NUCLEOTIDE SEQUENCE</scope>
    <source>
        <strain evidence="6">MM59</strain>
    </source>
</reference>
<keyword evidence="3" id="KW-0378">Hydrolase</keyword>
<evidence type="ECO:0000259" key="5">
    <source>
        <dbReference type="SMART" id="SM00644"/>
    </source>
</evidence>
<dbReference type="GO" id="GO:0009253">
    <property type="term" value="P:peptidoglycan catabolic process"/>
    <property type="evidence" value="ECO:0007669"/>
    <property type="project" value="InterPro"/>
</dbReference>
<dbReference type="KEGG" id="pfaa:MM59RIKEN_13890"/>
<dbReference type="CDD" id="cd06583">
    <property type="entry name" value="PGRP"/>
    <property type="match status" value="1"/>
</dbReference>
<evidence type="ECO:0000256" key="1">
    <source>
        <dbReference type="ARBA" id="ARBA00001561"/>
    </source>
</evidence>
<evidence type="ECO:0000313" key="7">
    <source>
        <dbReference type="Proteomes" id="UP000679848"/>
    </source>
</evidence>
<dbReference type="Pfam" id="PF01510">
    <property type="entry name" value="Amidase_2"/>
    <property type="match status" value="1"/>
</dbReference>
<keyword evidence="7" id="KW-1185">Reference proteome</keyword>
<evidence type="ECO:0000313" key="6">
    <source>
        <dbReference type="EMBL" id="BCK84070.1"/>
    </source>
</evidence>
<proteinExistence type="predicted"/>
<accession>A0A810Q7F5</accession>
<dbReference type="InterPro" id="IPR002502">
    <property type="entry name" value="Amidase_domain"/>
</dbReference>
<dbReference type="InterPro" id="IPR051206">
    <property type="entry name" value="NAMLAA_amidase_2"/>
</dbReference>